<feature type="compositionally biased region" description="Polar residues" evidence="1">
    <location>
        <begin position="140"/>
        <end position="154"/>
    </location>
</feature>
<comment type="caution">
    <text evidence="2">The sequence shown here is derived from an EMBL/GenBank/DDBJ whole genome shotgun (WGS) entry which is preliminary data.</text>
</comment>
<dbReference type="OrthoDB" id="3065507at2759"/>
<sequence length="318" mass="35024">MNGSSIKDSKEGLAQILGLKDRPGVFRDLKVKMRKMVVQNFDTAVVYSEQDPAKIAEVKRQISQHFPDVFEHPSFSSSTCEKRAKAIMFYAQKYLGAIRHRSVRDGPNKDEQSNSGGPQWEPPTLPTPLRSPLSSSASTVGAQPTSSGSGQTIIESPDADTEENLPTTDTDTPSAHMPQSAVHLPCPPPPSYTSSAPANVPIIITPKTTSAATPLRNNRVTPHEYRIDQIAIFLRSCAPSMEYLLNSFIEYGCRSREFLVAIAQNWTDEEIDAFLKDLVIVDGGQVSSTSPSASDRRPSSRLTNMDIRILTRHLRMLL</sequence>
<dbReference type="Proteomes" id="UP000807342">
    <property type="component" value="Unassembled WGS sequence"/>
</dbReference>
<evidence type="ECO:0000313" key="3">
    <source>
        <dbReference type="Proteomes" id="UP000807342"/>
    </source>
</evidence>
<evidence type="ECO:0000313" key="2">
    <source>
        <dbReference type="EMBL" id="KAF9442866.1"/>
    </source>
</evidence>
<gene>
    <name evidence="2" type="ORF">P691DRAFT_764811</name>
</gene>
<feature type="region of interest" description="Disordered" evidence="1">
    <location>
        <begin position="103"/>
        <end position="193"/>
    </location>
</feature>
<keyword evidence="3" id="KW-1185">Reference proteome</keyword>
<accession>A0A9P6BWG2</accession>
<reference evidence="2" key="1">
    <citation type="submission" date="2020-11" db="EMBL/GenBank/DDBJ databases">
        <authorList>
            <consortium name="DOE Joint Genome Institute"/>
            <person name="Ahrendt S."/>
            <person name="Riley R."/>
            <person name="Andreopoulos W."/>
            <person name="Labutti K."/>
            <person name="Pangilinan J."/>
            <person name="Ruiz-Duenas F.J."/>
            <person name="Barrasa J.M."/>
            <person name="Sanchez-Garcia M."/>
            <person name="Camarero S."/>
            <person name="Miyauchi S."/>
            <person name="Serrano A."/>
            <person name="Linde D."/>
            <person name="Babiker R."/>
            <person name="Drula E."/>
            <person name="Ayuso-Fernandez I."/>
            <person name="Pacheco R."/>
            <person name="Padilla G."/>
            <person name="Ferreira P."/>
            <person name="Barriuso J."/>
            <person name="Kellner H."/>
            <person name="Castanera R."/>
            <person name="Alfaro M."/>
            <person name="Ramirez L."/>
            <person name="Pisabarro A.G."/>
            <person name="Kuo A."/>
            <person name="Tritt A."/>
            <person name="Lipzen A."/>
            <person name="He G."/>
            <person name="Yan M."/>
            <person name="Ng V."/>
            <person name="Cullen D."/>
            <person name="Martin F."/>
            <person name="Rosso M.-N."/>
            <person name="Henrissat B."/>
            <person name="Hibbett D."/>
            <person name="Martinez A.T."/>
            <person name="Grigoriev I.V."/>
        </authorList>
    </citation>
    <scope>NUCLEOTIDE SEQUENCE</scope>
    <source>
        <strain evidence="2">MF-IS2</strain>
    </source>
</reference>
<proteinExistence type="predicted"/>
<evidence type="ECO:0000256" key="1">
    <source>
        <dbReference type="SAM" id="MobiDB-lite"/>
    </source>
</evidence>
<dbReference type="EMBL" id="MU151555">
    <property type="protein sequence ID" value="KAF9442866.1"/>
    <property type="molecule type" value="Genomic_DNA"/>
</dbReference>
<organism evidence="2 3">
    <name type="scientific">Macrolepiota fuliginosa MF-IS2</name>
    <dbReference type="NCBI Taxonomy" id="1400762"/>
    <lineage>
        <taxon>Eukaryota</taxon>
        <taxon>Fungi</taxon>
        <taxon>Dikarya</taxon>
        <taxon>Basidiomycota</taxon>
        <taxon>Agaricomycotina</taxon>
        <taxon>Agaricomycetes</taxon>
        <taxon>Agaricomycetidae</taxon>
        <taxon>Agaricales</taxon>
        <taxon>Agaricineae</taxon>
        <taxon>Agaricaceae</taxon>
        <taxon>Macrolepiota</taxon>
    </lineage>
</organism>
<feature type="compositionally biased region" description="Low complexity" evidence="1">
    <location>
        <begin position="127"/>
        <end position="139"/>
    </location>
</feature>
<feature type="compositionally biased region" description="Polar residues" evidence="1">
    <location>
        <begin position="164"/>
        <end position="173"/>
    </location>
</feature>
<dbReference type="AlphaFoldDB" id="A0A9P6BWG2"/>
<protein>
    <submittedName>
        <fullName evidence="2">Uncharacterized protein</fullName>
    </submittedName>
</protein>
<feature type="compositionally biased region" description="Basic and acidic residues" evidence="1">
    <location>
        <begin position="103"/>
        <end position="112"/>
    </location>
</feature>
<name>A0A9P6BWG2_9AGAR</name>